<feature type="compositionally biased region" description="Basic and acidic residues" evidence="1">
    <location>
        <begin position="53"/>
        <end position="64"/>
    </location>
</feature>
<dbReference type="RefSeq" id="XP_040672544.1">
    <property type="nucleotide sequence ID" value="XM_040810754.1"/>
</dbReference>
<accession>A0A1L9PZB5</accession>
<organism evidence="2 3">
    <name type="scientific">Aspergillus versicolor CBS 583.65</name>
    <dbReference type="NCBI Taxonomy" id="1036611"/>
    <lineage>
        <taxon>Eukaryota</taxon>
        <taxon>Fungi</taxon>
        <taxon>Dikarya</taxon>
        <taxon>Ascomycota</taxon>
        <taxon>Pezizomycotina</taxon>
        <taxon>Eurotiomycetes</taxon>
        <taxon>Eurotiomycetidae</taxon>
        <taxon>Eurotiales</taxon>
        <taxon>Aspergillaceae</taxon>
        <taxon>Aspergillus</taxon>
        <taxon>Aspergillus subgen. Nidulantes</taxon>
    </lineage>
</organism>
<dbReference type="OrthoDB" id="5331170at2759"/>
<evidence type="ECO:0000256" key="1">
    <source>
        <dbReference type="SAM" id="MobiDB-lite"/>
    </source>
</evidence>
<protein>
    <submittedName>
        <fullName evidence="2">Uncharacterized protein</fullName>
    </submittedName>
</protein>
<dbReference type="Proteomes" id="UP000184073">
    <property type="component" value="Unassembled WGS sequence"/>
</dbReference>
<feature type="region of interest" description="Disordered" evidence="1">
    <location>
        <begin position="1"/>
        <end position="146"/>
    </location>
</feature>
<keyword evidence="3" id="KW-1185">Reference proteome</keyword>
<evidence type="ECO:0000313" key="2">
    <source>
        <dbReference type="EMBL" id="OJJ06782.1"/>
    </source>
</evidence>
<reference evidence="3" key="1">
    <citation type="journal article" date="2017" name="Genome Biol.">
        <title>Comparative genomics reveals high biological diversity and specific adaptations in the industrially and medically important fungal genus Aspergillus.</title>
        <authorList>
            <person name="de Vries R.P."/>
            <person name="Riley R."/>
            <person name="Wiebenga A."/>
            <person name="Aguilar-Osorio G."/>
            <person name="Amillis S."/>
            <person name="Uchima C.A."/>
            <person name="Anderluh G."/>
            <person name="Asadollahi M."/>
            <person name="Askin M."/>
            <person name="Barry K."/>
            <person name="Battaglia E."/>
            <person name="Bayram O."/>
            <person name="Benocci T."/>
            <person name="Braus-Stromeyer S.A."/>
            <person name="Caldana C."/>
            <person name="Canovas D."/>
            <person name="Cerqueira G.C."/>
            <person name="Chen F."/>
            <person name="Chen W."/>
            <person name="Choi C."/>
            <person name="Clum A."/>
            <person name="Dos Santos R.A."/>
            <person name="Damasio A.R."/>
            <person name="Diallinas G."/>
            <person name="Emri T."/>
            <person name="Fekete E."/>
            <person name="Flipphi M."/>
            <person name="Freyberg S."/>
            <person name="Gallo A."/>
            <person name="Gournas C."/>
            <person name="Habgood R."/>
            <person name="Hainaut M."/>
            <person name="Harispe M.L."/>
            <person name="Henrissat B."/>
            <person name="Hilden K.S."/>
            <person name="Hope R."/>
            <person name="Hossain A."/>
            <person name="Karabika E."/>
            <person name="Karaffa L."/>
            <person name="Karanyi Z."/>
            <person name="Krasevec N."/>
            <person name="Kuo A."/>
            <person name="Kusch H."/>
            <person name="LaButti K."/>
            <person name="Lagendijk E.L."/>
            <person name="Lapidus A."/>
            <person name="Levasseur A."/>
            <person name="Lindquist E."/>
            <person name="Lipzen A."/>
            <person name="Logrieco A.F."/>
            <person name="MacCabe A."/>
            <person name="Maekelae M.R."/>
            <person name="Malavazi I."/>
            <person name="Melin P."/>
            <person name="Meyer V."/>
            <person name="Mielnichuk N."/>
            <person name="Miskei M."/>
            <person name="Molnar A.P."/>
            <person name="Mule G."/>
            <person name="Ngan C.Y."/>
            <person name="Orejas M."/>
            <person name="Orosz E."/>
            <person name="Ouedraogo J.P."/>
            <person name="Overkamp K.M."/>
            <person name="Park H.-S."/>
            <person name="Perrone G."/>
            <person name="Piumi F."/>
            <person name="Punt P.J."/>
            <person name="Ram A.F."/>
            <person name="Ramon A."/>
            <person name="Rauscher S."/>
            <person name="Record E."/>
            <person name="Riano-Pachon D.M."/>
            <person name="Robert V."/>
            <person name="Roehrig J."/>
            <person name="Ruller R."/>
            <person name="Salamov A."/>
            <person name="Salih N.S."/>
            <person name="Samson R.A."/>
            <person name="Sandor E."/>
            <person name="Sanguinetti M."/>
            <person name="Schuetze T."/>
            <person name="Sepcic K."/>
            <person name="Shelest E."/>
            <person name="Sherlock G."/>
            <person name="Sophianopoulou V."/>
            <person name="Squina F.M."/>
            <person name="Sun H."/>
            <person name="Susca A."/>
            <person name="Todd R.B."/>
            <person name="Tsang A."/>
            <person name="Unkles S.E."/>
            <person name="van de Wiele N."/>
            <person name="van Rossen-Uffink D."/>
            <person name="Oliveira J.V."/>
            <person name="Vesth T.C."/>
            <person name="Visser J."/>
            <person name="Yu J.-H."/>
            <person name="Zhou M."/>
            <person name="Andersen M.R."/>
            <person name="Archer D.B."/>
            <person name="Baker S.E."/>
            <person name="Benoit I."/>
            <person name="Brakhage A.A."/>
            <person name="Braus G.H."/>
            <person name="Fischer R."/>
            <person name="Frisvad J.C."/>
            <person name="Goldman G.H."/>
            <person name="Houbraken J."/>
            <person name="Oakley B."/>
            <person name="Pocsi I."/>
            <person name="Scazzocchio C."/>
            <person name="Seiboth B."/>
            <person name="vanKuyk P.A."/>
            <person name="Wortman J."/>
            <person name="Dyer P.S."/>
            <person name="Grigoriev I.V."/>
        </authorList>
    </citation>
    <scope>NUCLEOTIDE SEQUENCE [LARGE SCALE GENOMIC DNA]</scope>
    <source>
        <strain evidence="3">CBS 583.65</strain>
    </source>
</reference>
<name>A0A1L9PZB5_ASPVE</name>
<evidence type="ECO:0000313" key="3">
    <source>
        <dbReference type="Proteomes" id="UP000184073"/>
    </source>
</evidence>
<proteinExistence type="predicted"/>
<feature type="compositionally biased region" description="Basic and acidic residues" evidence="1">
    <location>
        <begin position="29"/>
        <end position="46"/>
    </location>
</feature>
<feature type="compositionally biased region" description="Low complexity" evidence="1">
    <location>
        <begin position="65"/>
        <end position="78"/>
    </location>
</feature>
<dbReference type="AlphaFoldDB" id="A0A1L9PZB5"/>
<gene>
    <name evidence="2" type="ORF">ASPVEDRAFT_335867</name>
</gene>
<dbReference type="EMBL" id="KV878135">
    <property type="protein sequence ID" value="OJJ06782.1"/>
    <property type="molecule type" value="Genomic_DNA"/>
</dbReference>
<dbReference type="VEuPathDB" id="FungiDB:ASPVEDRAFT_335867"/>
<feature type="compositionally biased region" description="Basic and acidic residues" evidence="1">
    <location>
        <begin position="84"/>
        <end position="100"/>
    </location>
</feature>
<dbReference type="GeneID" id="63726265"/>
<sequence>MGGGEFRQGMGSPSFGPRNAIGSDNPGVRIDRAGSVRIHISTDPKGTDAQSLRVEKADSIERPRQSPSPRSFPSEPRSTNQTEQLKRNEKMGPGLDRVDNIRPPLPPRPLHSRPFSPEPKQRKKMSSDIGYIWPKDPRPGNPSRWSPWQRFTDVMTGKGPDIYVGRIRPRASHHDHGHTLHRGGNLWGGRDWERRSRTGWSLWDNDHVKCCTKPHCPDCYYVRKREKRDNLLFGARRDLEERYDFRTRRYQVPDEGTWSRVEYCDERRHTIPLCYWDRYGRPYPAAHQHDGVYGGRCRRFRY</sequence>